<sequence length="84" mass="9347">MLHHGLSGYEHRQKKRELQQQKHAPLSDFCLSYPTHQCLPHAKTGNGLPEKSIRRGKADQAKAKRTAPLSIGLTEEMSALPYAG</sequence>
<evidence type="ECO:0000313" key="3">
    <source>
        <dbReference type="Proteomes" id="UP000515220"/>
    </source>
</evidence>
<dbReference type="AlphaFoldDB" id="A0A6S6PI85"/>
<reference evidence="2 3" key="1">
    <citation type="submission" date="2020-07" db="EMBL/GenBank/DDBJ databases">
        <title>Complete Genome Sequence of an acetic acid bacterium, Acetobacter aceti JCM20276.</title>
        <authorList>
            <person name="Hirose Y."/>
            <person name="Mihara H."/>
        </authorList>
    </citation>
    <scope>NUCLEOTIDE SEQUENCE [LARGE SCALE GENOMIC DNA]</scope>
    <source>
        <strain evidence="2 3">JCM20276</strain>
    </source>
</reference>
<organism evidence="2 3">
    <name type="scientific">Acetobacter aceti</name>
    <dbReference type="NCBI Taxonomy" id="435"/>
    <lineage>
        <taxon>Bacteria</taxon>
        <taxon>Pseudomonadati</taxon>
        <taxon>Pseudomonadota</taxon>
        <taxon>Alphaproteobacteria</taxon>
        <taxon>Acetobacterales</taxon>
        <taxon>Acetobacteraceae</taxon>
        <taxon>Acetobacter</taxon>
        <taxon>Acetobacter subgen. Acetobacter</taxon>
    </lineage>
</organism>
<evidence type="ECO:0000256" key="1">
    <source>
        <dbReference type="SAM" id="MobiDB-lite"/>
    </source>
</evidence>
<feature type="region of interest" description="Disordered" evidence="1">
    <location>
        <begin position="1"/>
        <end position="22"/>
    </location>
</feature>
<accession>A0A6S6PI85</accession>
<dbReference type="Proteomes" id="UP000515220">
    <property type="component" value="Chromosome"/>
</dbReference>
<feature type="region of interest" description="Disordered" evidence="1">
    <location>
        <begin position="41"/>
        <end position="67"/>
    </location>
</feature>
<dbReference type="EMBL" id="AP023326">
    <property type="protein sequence ID" value="BCI67498.1"/>
    <property type="molecule type" value="Genomic_DNA"/>
</dbReference>
<gene>
    <name evidence="2" type="ORF">AAJCM20276_21220</name>
</gene>
<name>A0A6S6PI85_ACEAC</name>
<proteinExistence type="predicted"/>
<evidence type="ECO:0000313" key="2">
    <source>
        <dbReference type="EMBL" id="BCI67498.1"/>
    </source>
</evidence>
<feature type="compositionally biased region" description="Basic and acidic residues" evidence="1">
    <location>
        <begin position="51"/>
        <end position="62"/>
    </location>
</feature>
<protein>
    <submittedName>
        <fullName evidence="2">Uncharacterized protein</fullName>
    </submittedName>
</protein>